<dbReference type="OrthoDB" id="551637at2"/>
<dbReference type="EMBL" id="AP018227">
    <property type="protein sequence ID" value="BAY82100.1"/>
    <property type="molecule type" value="Genomic_DNA"/>
</dbReference>
<evidence type="ECO:0000313" key="1">
    <source>
        <dbReference type="EMBL" id="BAY82100.1"/>
    </source>
</evidence>
<evidence type="ECO:0008006" key="3">
    <source>
        <dbReference type="Google" id="ProtNLM"/>
    </source>
</evidence>
<name>A0A1Z4LLJ7_9CYAN</name>
<sequence>MLTKEYTSTVKASNTQVFFNVIDKFSEAGGKDVPQIVKVEELRFCKQGSFGKAWADFLDDNNLQPLTTGFRRKQLHDGIHVLTGYGSDPIGEAELQAFLLGAKFGLLNLVIGLGLLRMIRKRLPNQSASARKRIWKAYQRGQSCNLNPDTWEPELLWDLPLNEVKAKFGV</sequence>
<keyword evidence="2" id="KW-1185">Reference proteome</keyword>
<evidence type="ECO:0000313" key="2">
    <source>
        <dbReference type="Proteomes" id="UP000218418"/>
    </source>
</evidence>
<proteinExistence type="predicted"/>
<gene>
    <name evidence="1" type="ORF">NIES267_15780</name>
</gene>
<dbReference type="Proteomes" id="UP000218418">
    <property type="component" value="Chromosome"/>
</dbReference>
<reference evidence="1 2" key="1">
    <citation type="submission" date="2017-06" db="EMBL/GenBank/DDBJ databases">
        <title>Genome sequencing of cyanobaciteial culture collection at National Institute for Environmental Studies (NIES).</title>
        <authorList>
            <person name="Hirose Y."/>
            <person name="Shimura Y."/>
            <person name="Fujisawa T."/>
            <person name="Nakamura Y."/>
            <person name="Kawachi M."/>
        </authorList>
    </citation>
    <scope>NUCLEOTIDE SEQUENCE [LARGE SCALE GENOMIC DNA]</scope>
    <source>
        <strain evidence="1 2">NIES-267</strain>
    </source>
</reference>
<accession>A0A1Z4LLJ7</accession>
<organism evidence="1 2">
    <name type="scientific">Calothrix parasitica NIES-267</name>
    <dbReference type="NCBI Taxonomy" id="1973488"/>
    <lineage>
        <taxon>Bacteria</taxon>
        <taxon>Bacillati</taxon>
        <taxon>Cyanobacteriota</taxon>
        <taxon>Cyanophyceae</taxon>
        <taxon>Nostocales</taxon>
        <taxon>Calotrichaceae</taxon>
        <taxon>Calothrix</taxon>
    </lineage>
</organism>
<dbReference type="AlphaFoldDB" id="A0A1Z4LLJ7"/>
<protein>
    <recommendedName>
        <fullName evidence="3">Coenzyme Q (Ubiquinone) biosynthesis protein Coq4</fullName>
    </recommendedName>
</protein>